<protein>
    <submittedName>
        <fullName evidence="1">Uncharacterized protein</fullName>
    </submittedName>
</protein>
<organism evidence="1 2">
    <name type="scientific">Tuber aestivum</name>
    <name type="common">summer truffle</name>
    <dbReference type="NCBI Taxonomy" id="59557"/>
    <lineage>
        <taxon>Eukaryota</taxon>
        <taxon>Fungi</taxon>
        <taxon>Dikarya</taxon>
        <taxon>Ascomycota</taxon>
        <taxon>Pezizomycotina</taxon>
        <taxon>Pezizomycetes</taxon>
        <taxon>Pezizales</taxon>
        <taxon>Tuberaceae</taxon>
        <taxon>Tuber</taxon>
    </lineage>
</organism>
<dbReference type="Proteomes" id="UP001412239">
    <property type="component" value="Unassembled WGS sequence"/>
</dbReference>
<evidence type="ECO:0000313" key="1">
    <source>
        <dbReference type="EMBL" id="CUS15124.1"/>
    </source>
</evidence>
<gene>
    <name evidence="1" type="ORF">GSTUAT00000744001</name>
</gene>
<proteinExistence type="predicted"/>
<accession>A0A292Q6T9</accession>
<dbReference type="AlphaFoldDB" id="A0A292Q6T9"/>
<name>A0A292Q6T9_9PEZI</name>
<keyword evidence="2" id="KW-1185">Reference proteome</keyword>
<dbReference type="EMBL" id="LN890950">
    <property type="protein sequence ID" value="CUS15124.1"/>
    <property type="molecule type" value="Genomic_DNA"/>
</dbReference>
<evidence type="ECO:0000313" key="2">
    <source>
        <dbReference type="Proteomes" id="UP001412239"/>
    </source>
</evidence>
<reference evidence="1" key="1">
    <citation type="submission" date="2015-10" db="EMBL/GenBank/DDBJ databases">
        <authorList>
            <person name="Regsiter A."/>
            <person name="william w."/>
        </authorList>
    </citation>
    <scope>NUCLEOTIDE SEQUENCE</scope>
    <source>
        <strain evidence="1">Montdore</strain>
    </source>
</reference>
<sequence length="102" mass="11652">MMKRGEKMHKIDPGRQLLFSSSSHLLSSPGAITHAVKYSAGCRCSGALCVMPHIATRNFDPKFLSTNQSIHRIFSLCKHTIPNPFRCRYHRRPEYHCDTHSL</sequence>